<dbReference type="AlphaFoldDB" id="A0A2P2NUL5"/>
<organism evidence="2">
    <name type="scientific">Rhizophora mucronata</name>
    <name type="common">Asiatic mangrove</name>
    <dbReference type="NCBI Taxonomy" id="61149"/>
    <lineage>
        <taxon>Eukaryota</taxon>
        <taxon>Viridiplantae</taxon>
        <taxon>Streptophyta</taxon>
        <taxon>Embryophyta</taxon>
        <taxon>Tracheophyta</taxon>
        <taxon>Spermatophyta</taxon>
        <taxon>Magnoliopsida</taxon>
        <taxon>eudicotyledons</taxon>
        <taxon>Gunneridae</taxon>
        <taxon>Pentapetalae</taxon>
        <taxon>rosids</taxon>
        <taxon>fabids</taxon>
        <taxon>Malpighiales</taxon>
        <taxon>Rhizophoraceae</taxon>
        <taxon>Rhizophora</taxon>
    </lineage>
</organism>
<sequence>MPLASLFSNTRSDTMYKTSKVRRGIHTN</sequence>
<proteinExistence type="predicted"/>
<accession>A0A2P2NUL5</accession>
<protein>
    <submittedName>
        <fullName evidence="2">Uncharacterized protein</fullName>
    </submittedName>
</protein>
<dbReference type="EMBL" id="GGEC01065733">
    <property type="protein sequence ID" value="MBX46217.1"/>
    <property type="molecule type" value="Transcribed_RNA"/>
</dbReference>
<reference evidence="2" key="1">
    <citation type="submission" date="2018-02" db="EMBL/GenBank/DDBJ databases">
        <title>Rhizophora mucronata_Transcriptome.</title>
        <authorList>
            <person name="Meera S.P."/>
            <person name="Sreeshan A."/>
            <person name="Augustine A."/>
        </authorList>
    </citation>
    <scope>NUCLEOTIDE SEQUENCE</scope>
    <source>
        <tissue evidence="2">Leaf</tissue>
    </source>
</reference>
<feature type="region of interest" description="Disordered" evidence="1">
    <location>
        <begin position="1"/>
        <end position="28"/>
    </location>
</feature>
<feature type="compositionally biased region" description="Basic residues" evidence="1">
    <location>
        <begin position="19"/>
        <end position="28"/>
    </location>
</feature>
<evidence type="ECO:0000313" key="2">
    <source>
        <dbReference type="EMBL" id="MBX46217.1"/>
    </source>
</evidence>
<feature type="compositionally biased region" description="Polar residues" evidence="1">
    <location>
        <begin position="1"/>
        <end position="17"/>
    </location>
</feature>
<name>A0A2P2NUL5_RHIMU</name>
<evidence type="ECO:0000256" key="1">
    <source>
        <dbReference type="SAM" id="MobiDB-lite"/>
    </source>
</evidence>